<dbReference type="AlphaFoldDB" id="A0A143BNY8"/>
<accession>A0A143BNY8</accession>
<sequence length="151" mass="16983">MIDSLLKTAHILGAILFVGNVIVTGIWSAIFFRARHTHDFQRAARAIVITDWWFTVGGGALLSTTGIVLALRRGLPLWETTWIRWAILALTLSTVMWLVVLVPAQRRMVRYDRAVHSDAELVGAYTRWNVVGWLATVPLVFSVWCMVAKPV</sequence>
<reference evidence="2 3" key="1">
    <citation type="journal article" date="2014" name="Proc. Natl. Acad. Sci. U.S.A.">
        <title>Functional type 2 photosynthetic reaction centers found in the rare bacterial phylum Gemmatimonadetes.</title>
        <authorList>
            <person name="Zeng Y."/>
            <person name="Feng F."/>
            <person name="Medova H."/>
            <person name="Dean J."/>
            <person name="Koblizek M."/>
        </authorList>
    </citation>
    <scope>NUCLEOTIDE SEQUENCE [LARGE SCALE GENOMIC DNA]</scope>
    <source>
        <strain evidence="2 3">AP64</strain>
    </source>
</reference>
<dbReference type="KEGG" id="gph:GEMMAAP_19000"/>
<dbReference type="RefSeq" id="WP_026850998.1">
    <property type="nucleotide sequence ID" value="NZ_CP011454.1"/>
</dbReference>
<dbReference type="eggNOG" id="COG5528">
    <property type="taxonomic scope" value="Bacteria"/>
</dbReference>
<dbReference type="InterPro" id="IPR018729">
    <property type="entry name" value="DUF2269_transmembrane"/>
</dbReference>
<dbReference type="STRING" id="1379270.GEMMAAP_19000"/>
<protein>
    <recommendedName>
        <fullName evidence="4">DUF2269 domain-containing protein</fullName>
    </recommendedName>
</protein>
<gene>
    <name evidence="2" type="ORF">GEMMAAP_19000</name>
</gene>
<feature type="transmembrane region" description="Helical" evidence="1">
    <location>
        <begin position="83"/>
        <end position="104"/>
    </location>
</feature>
<dbReference type="OrthoDB" id="9786302at2"/>
<feature type="transmembrane region" description="Helical" evidence="1">
    <location>
        <begin position="12"/>
        <end position="32"/>
    </location>
</feature>
<keyword evidence="1" id="KW-0812">Transmembrane</keyword>
<dbReference type="Pfam" id="PF10027">
    <property type="entry name" value="DUF2269"/>
    <property type="match status" value="1"/>
</dbReference>
<keyword evidence="1" id="KW-1133">Transmembrane helix</keyword>
<name>A0A143BNY8_9BACT</name>
<dbReference type="Proteomes" id="UP000076404">
    <property type="component" value="Chromosome"/>
</dbReference>
<keyword evidence="1" id="KW-0472">Membrane</keyword>
<evidence type="ECO:0000313" key="2">
    <source>
        <dbReference type="EMBL" id="AMW06305.1"/>
    </source>
</evidence>
<evidence type="ECO:0008006" key="4">
    <source>
        <dbReference type="Google" id="ProtNLM"/>
    </source>
</evidence>
<evidence type="ECO:0000256" key="1">
    <source>
        <dbReference type="SAM" id="Phobius"/>
    </source>
</evidence>
<organism evidence="2 3">
    <name type="scientific">Gemmatimonas phototrophica</name>
    <dbReference type="NCBI Taxonomy" id="1379270"/>
    <lineage>
        <taxon>Bacteria</taxon>
        <taxon>Pseudomonadati</taxon>
        <taxon>Gemmatimonadota</taxon>
        <taxon>Gemmatimonadia</taxon>
        <taxon>Gemmatimonadales</taxon>
        <taxon>Gemmatimonadaceae</taxon>
        <taxon>Gemmatimonas</taxon>
    </lineage>
</organism>
<dbReference type="EMBL" id="CP011454">
    <property type="protein sequence ID" value="AMW06305.1"/>
    <property type="molecule type" value="Genomic_DNA"/>
</dbReference>
<reference evidence="2 3" key="2">
    <citation type="journal article" date="2016" name="Environ. Microbiol. Rep.">
        <title>Metagenomic evidence for the presence of phototrophic Gemmatimonadetes bacteria in diverse environments.</title>
        <authorList>
            <person name="Zeng Y."/>
            <person name="Baumbach J."/>
            <person name="Barbosa E.G."/>
            <person name="Azevedo V."/>
            <person name="Zhang C."/>
            <person name="Koblizek M."/>
        </authorList>
    </citation>
    <scope>NUCLEOTIDE SEQUENCE [LARGE SCALE GENOMIC DNA]</scope>
    <source>
        <strain evidence="2 3">AP64</strain>
    </source>
</reference>
<feature type="transmembrane region" description="Helical" evidence="1">
    <location>
        <begin position="130"/>
        <end position="148"/>
    </location>
</feature>
<proteinExistence type="predicted"/>
<evidence type="ECO:0000313" key="3">
    <source>
        <dbReference type="Proteomes" id="UP000076404"/>
    </source>
</evidence>
<feature type="transmembrane region" description="Helical" evidence="1">
    <location>
        <begin position="52"/>
        <end position="71"/>
    </location>
</feature>
<keyword evidence="3" id="KW-1185">Reference proteome</keyword>